<dbReference type="Pfam" id="PF01979">
    <property type="entry name" value="Amidohydro_1"/>
    <property type="match status" value="1"/>
</dbReference>
<evidence type="ECO:0000259" key="2">
    <source>
        <dbReference type="Pfam" id="PF01979"/>
    </source>
</evidence>
<dbReference type="OrthoDB" id="9797498at2"/>
<dbReference type="SUPFAM" id="SSF51556">
    <property type="entry name" value="Metallo-dependent hydrolases"/>
    <property type="match status" value="1"/>
</dbReference>
<dbReference type="Gene3D" id="2.30.40.10">
    <property type="entry name" value="Urease, subunit C, domain 1"/>
    <property type="match status" value="1"/>
</dbReference>
<proteinExistence type="predicted"/>
<dbReference type="CDD" id="cd01299">
    <property type="entry name" value="Met_dep_hydrolase_A"/>
    <property type="match status" value="1"/>
</dbReference>
<keyword evidence="1" id="KW-0732">Signal</keyword>
<feature type="signal peptide" evidence="1">
    <location>
        <begin position="1"/>
        <end position="20"/>
    </location>
</feature>
<evidence type="ECO:0000256" key="1">
    <source>
        <dbReference type="SAM" id="SignalP"/>
    </source>
</evidence>
<dbReference type="Gene3D" id="3.20.20.140">
    <property type="entry name" value="Metal-dependent hydrolases"/>
    <property type="match status" value="1"/>
</dbReference>
<name>A0A6N8JHG7_9BACT</name>
<dbReference type="InterPro" id="IPR057744">
    <property type="entry name" value="OTAase-like"/>
</dbReference>
<evidence type="ECO:0000313" key="4">
    <source>
        <dbReference type="Proteomes" id="UP000468388"/>
    </source>
</evidence>
<dbReference type="InterPro" id="IPR032466">
    <property type="entry name" value="Metal_Hydrolase"/>
</dbReference>
<feature type="chain" id="PRO_5026953055" evidence="1">
    <location>
        <begin position="21"/>
        <end position="438"/>
    </location>
</feature>
<keyword evidence="3" id="KW-0378">Hydrolase</keyword>
<keyword evidence="4" id="KW-1185">Reference proteome</keyword>
<comment type="caution">
    <text evidence="3">The sequence shown here is derived from an EMBL/GenBank/DDBJ whole genome shotgun (WGS) entry which is preliminary data.</text>
</comment>
<dbReference type="PANTHER" id="PTHR43135:SF3">
    <property type="entry name" value="ALPHA-D-RIBOSE 1-METHYLPHOSPHONATE 5-TRIPHOSPHATE DIPHOSPHATASE"/>
    <property type="match status" value="1"/>
</dbReference>
<dbReference type="InterPro" id="IPR006680">
    <property type="entry name" value="Amidohydro-rel"/>
</dbReference>
<dbReference type="RefSeq" id="WP_157303209.1">
    <property type="nucleotide sequence ID" value="NZ_BAAAZB010000036.1"/>
</dbReference>
<dbReference type="PANTHER" id="PTHR43135">
    <property type="entry name" value="ALPHA-D-RIBOSE 1-METHYLPHOSPHONATE 5-TRIPHOSPHATE DIPHOSPHATASE"/>
    <property type="match status" value="1"/>
</dbReference>
<dbReference type="InterPro" id="IPR011059">
    <property type="entry name" value="Metal-dep_hydrolase_composite"/>
</dbReference>
<gene>
    <name evidence="3" type="ORF">GO495_27720</name>
</gene>
<sequence length="438" mass="47745">MYRRLLLSIIISVTCYQTFAQTLIRDVTLIDGSGDAVQLHANLLIAGDSIVSIGTTQIPPHTKVISMTGKTVMPLLISGHEHLGLLKGNTASAGNYTRENVVRQLQRYLNYGVGTVLSLGTDQPLVFPLRDSSRLGLIPGATLLTAGYGFGAKNGLPPAAFGTQVQRPATPAEAIADVRKLALLKPDFLKLWVDDGGGTMPEIEPAVYEALIKEAHRQGLKVAAHVYYLEDARRLVNAGVDLLAHSIRDKEVDASLITAMKEKGTFYIPTLSLDEYGFIYAGQPEWMNDPFFIRSLEPGVLEMLTSDAYRQQQQQDKTREKKMRAFMTAVVNLRKLDSAGVKIAMGTDAGAQPVRAQGFSEHLELQLMVEAGLSPLKVISCATQNGAELLGINKQVGTLTAGKKADFMILEGDPSQDINNTRTIVEIWKNGKKVEQND</sequence>
<dbReference type="InterPro" id="IPR051781">
    <property type="entry name" value="Metallo-dep_Hydrolase"/>
</dbReference>
<protein>
    <submittedName>
        <fullName evidence="3">Amidohydrolase family protein</fullName>
    </submittedName>
</protein>
<feature type="domain" description="Amidohydrolase-related" evidence="2">
    <location>
        <begin position="71"/>
        <end position="432"/>
    </location>
</feature>
<dbReference type="Proteomes" id="UP000468388">
    <property type="component" value="Unassembled WGS sequence"/>
</dbReference>
<dbReference type="GO" id="GO:0016810">
    <property type="term" value="F:hydrolase activity, acting on carbon-nitrogen (but not peptide) bonds"/>
    <property type="evidence" value="ECO:0007669"/>
    <property type="project" value="InterPro"/>
</dbReference>
<accession>A0A6N8JHG7</accession>
<reference evidence="3 4" key="1">
    <citation type="submission" date="2019-12" db="EMBL/GenBank/DDBJ databases">
        <title>The draft genomic sequence of strain Chitinophaga oryziterrae JCM 16595.</title>
        <authorList>
            <person name="Zhang X."/>
        </authorList>
    </citation>
    <scope>NUCLEOTIDE SEQUENCE [LARGE SCALE GENOMIC DNA]</scope>
    <source>
        <strain evidence="3 4">JCM 16595</strain>
    </source>
</reference>
<dbReference type="AlphaFoldDB" id="A0A6N8JHG7"/>
<evidence type="ECO:0000313" key="3">
    <source>
        <dbReference type="EMBL" id="MVT44414.1"/>
    </source>
</evidence>
<dbReference type="SUPFAM" id="SSF51338">
    <property type="entry name" value="Composite domain of metallo-dependent hydrolases"/>
    <property type="match status" value="1"/>
</dbReference>
<dbReference type="EMBL" id="WRXO01000011">
    <property type="protein sequence ID" value="MVT44414.1"/>
    <property type="molecule type" value="Genomic_DNA"/>
</dbReference>
<organism evidence="3 4">
    <name type="scientific">Chitinophaga oryziterrae</name>
    <dbReference type="NCBI Taxonomy" id="1031224"/>
    <lineage>
        <taxon>Bacteria</taxon>
        <taxon>Pseudomonadati</taxon>
        <taxon>Bacteroidota</taxon>
        <taxon>Chitinophagia</taxon>
        <taxon>Chitinophagales</taxon>
        <taxon>Chitinophagaceae</taxon>
        <taxon>Chitinophaga</taxon>
    </lineage>
</organism>